<dbReference type="Pfam" id="PF13563">
    <property type="entry name" value="2_5_RNA_ligase2"/>
    <property type="match status" value="1"/>
</dbReference>
<dbReference type="RefSeq" id="WP_054302255.1">
    <property type="nucleotide sequence ID" value="NZ_QBKP01000008.1"/>
</dbReference>
<dbReference type="GO" id="GO:0008664">
    <property type="term" value="F:RNA 2',3'-cyclic 3'-phosphodiesterase activity"/>
    <property type="evidence" value="ECO:0007669"/>
    <property type="project" value="UniProtKB-EC"/>
</dbReference>
<evidence type="ECO:0000313" key="4">
    <source>
        <dbReference type="Proteomes" id="UP000244224"/>
    </source>
</evidence>
<dbReference type="InterPro" id="IPR009097">
    <property type="entry name" value="Cyclic_Pdiesterase"/>
</dbReference>
<dbReference type="SUPFAM" id="SSF55144">
    <property type="entry name" value="LigT-like"/>
    <property type="match status" value="1"/>
</dbReference>
<dbReference type="Proteomes" id="UP000244224">
    <property type="component" value="Unassembled WGS sequence"/>
</dbReference>
<dbReference type="GO" id="GO:0004113">
    <property type="term" value="F:2',3'-cyclic-nucleotide 3'-phosphodiesterase activity"/>
    <property type="evidence" value="ECO:0007669"/>
    <property type="project" value="InterPro"/>
</dbReference>
<feature type="short sequence motif" description="HXTX 1" evidence="2">
    <location>
        <begin position="38"/>
        <end position="41"/>
    </location>
</feature>
<sequence length="187" mass="19967">MTIRAFIAIGLPEGIRRDLAMLQALLPLPRRLEPEDFHLTLAFLGDHPEPVLEALHDGLSGLAAAQFSLTLEGAGLFGGVRPRVIWAGVAESGSLRHLQARVARVAVQAGIPVATQGFNPHVTLGRAGALEPDQRARLEAAVAAAHGFRAGPWQVEAIGLYASYPARKGARYDLLADYPLTERASGR</sequence>
<dbReference type="EC" id="3.1.4.58" evidence="2"/>
<comment type="catalytic activity">
    <reaction evidence="2">
        <text>a 3'-end 2',3'-cyclophospho-ribonucleotide-RNA + H2O = a 3'-end 2'-phospho-ribonucleotide-RNA + H(+)</text>
        <dbReference type="Rhea" id="RHEA:11828"/>
        <dbReference type="Rhea" id="RHEA-COMP:10464"/>
        <dbReference type="Rhea" id="RHEA-COMP:17353"/>
        <dbReference type="ChEBI" id="CHEBI:15377"/>
        <dbReference type="ChEBI" id="CHEBI:15378"/>
        <dbReference type="ChEBI" id="CHEBI:83064"/>
        <dbReference type="ChEBI" id="CHEBI:173113"/>
        <dbReference type="EC" id="3.1.4.58"/>
    </reaction>
</comment>
<protein>
    <recommendedName>
        <fullName evidence="2">RNA 2',3'-cyclic phosphodiesterase</fullName>
        <shortName evidence="2">RNA 2',3'-CPDase</shortName>
        <ecNumber evidence="2">3.1.4.58</ecNumber>
    </recommendedName>
</protein>
<dbReference type="NCBIfam" id="TIGR02258">
    <property type="entry name" value="2_5_ligase"/>
    <property type="match status" value="1"/>
</dbReference>
<keyword evidence="1 2" id="KW-0378">Hydrolase</keyword>
<dbReference type="PANTHER" id="PTHR35561">
    <property type="entry name" value="RNA 2',3'-CYCLIC PHOSPHODIESTERASE"/>
    <property type="match status" value="1"/>
</dbReference>
<dbReference type="EMBL" id="QBKP01000008">
    <property type="protein sequence ID" value="PTX48973.1"/>
    <property type="molecule type" value="Genomic_DNA"/>
</dbReference>
<dbReference type="InterPro" id="IPR004175">
    <property type="entry name" value="RNA_CPDase"/>
</dbReference>
<keyword evidence="4" id="KW-1185">Reference proteome</keyword>
<comment type="similarity">
    <text evidence="2">Belongs to the 2H phosphoesterase superfamily. ThpR family.</text>
</comment>
<evidence type="ECO:0000256" key="2">
    <source>
        <dbReference type="HAMAP-Rule" id="MF_01940"/>
    </source>
</evidence>
<evidence type="ECO:0000256" key="1">
    <source>
        <dbReference type="ARBA" id="ARBA00022801"/>
    </source>
</evidence>
<dbReference type="Gene3D" id="3.90.1140.10">
    <property type="entry name" value="Cyclic phosphodiesterase"/>
    <property type="match status" value="1"/>
</dbReference>
<accession>A0A2T6AYT3</accession>
<comment type="caution">
    <text evidence="3">The sequence shown here is derived from an EMBL/GenBank/DDBJ whole genome shotgun (WGS) entry which is preliminary data.</text>
</comment>
<dbReference type="HAMAP" id="MF_01940">
    <property type="entry name" value="RNA_CPDase"/>
    <property type="match status" value="1"/>
</dbReference>
<feature type="active site" description="Proton donor" evidence="2">
    <location>
        <position position="38"/>
    </location>
</feature>
<feature type="short sequence motif" description="HXTX 2" evidence="2">
    <location>
        <begin position="121"/>
        <end position="124"/>
    </location>
</feature>
<proteinExistence type="inferred from homology"/>
<keyword evidence="3" id="KW-0436">Ligase</keyword>
<name>A0A2T6AYT3_9RHOB</name>
<comment type="function">
    <text evidence="2">Hydrolyzes RNA 2',3'-cyclic phosphodiester to an RNA 2'-phosphomonoester.</text>
</comment>
<feature type="active site" description="Proton acceptor" evidence="2">
    <location>
        <position position="121"/>
    </location>
</feature>
<dbReference type="PANTHER" id="PTHR35561:SF1">
    <property type="entry name" value="RNA 2',3'-CYCLIC PHOSPHODIESTERASE"/>
    <property type="match status" value="1"/>
</dbReference>
<reference evidence="3 4" key="1">
    <citation type="submission" date="2018-04" db="EMBL/GenBank/DDBJ databases">
        <title>Genomic Encyclopedia of Archaeal and Bacterial Type Strains, Phase II (KMG-II): from individual species to whole genera.</title>
        <authorList>
            <person name="Goeker M."/>
        </authorList>
    </citation>
    <scope>NUCLEOTIDE SEQUENCE [LARGE SCALE GENOMIC DNA]</scope>
    <source>
        <strain evidence="3 4">DSM 21823</strain>
    </source>
</reference>
<gene>
    <name evidence="3" type="ORF">C8N34_10879</name>
</gene>
<evidence type="ECO:0000313" key="3">
    <source>
        <dbReference type="EMBL" id="PTX48973.1"/>
    </source>
</evidence>
<dbReference type="AlphaFoldDB" id="A0A2T6AYT3"/>
<dbReference type="OrthoDB" id="9793819at2"/>
<dbReference type="GO" id="GO:0016874">
    <property type="term" value="F:ligase activity"/>
    <property type="evidence" value="ECO:0007669"/>
    <property type="project" value="UniProtKB-KW"/>
</dbReference>
<organism evidence="3 4">
    <name type="scientific">Gemmobacter caeni</name>
    <dbReference type="NCBI Taxonomy" id="589035"/>
    <lineage>
        <taxon>Bacteria</taxon>
        <taxon>Pseudomonadati</taxon>
        <taxon>Pseudomonadota</taxon>
        <taxon>Alphaproteobacteria</taxon>
        <taxon>Rhodobacterales</taxon>
        <taxon>Paracoccaceae</taxon>
        <taxon>Gemmobacter</taxon>
    </lineage>
</organism>